<sequence>MMSSNEFGKHLKTARESKKMTLEVLGTKVNLSKSYLSHIENGRREPPSPEILRKLAEALGISYEELMIKAGYWNERHTSEDKILFEEINNERWKDFERTTEVLKALSDDDGYFPDYLHDDIFRIFGGHLLLSEGNDSAHDFNKFYEDEYLKRPDYYVDEGLNDEICERFNRVYNYTAIKNALPKYRGEKDFLGELISIADKHGIVIGEKKTNFTIIDLSEALPDRSIIIRFNNRLISQKSRHKLMGYLEALSTIDEIIGDDSQ</sequence>
<dbReference type="SMART" id="SM00530">
    <property type="entry name" value="HTH_XRE"/>
    <property type="match status" value="1"/>
</dbReference>
<accession>A0A7X3CL53</accession>
<dbReference type="InterPro" id="IPR050807">
    <property type="entry name" value="TransReg_Diox_bact_type"/>
</dbReference>
<reference evidence="3 4" key="1">
    <citation type="submission" date="2019-11" db="EMBL/GenBank/DDBJ databases">
        <title>Draft genome sequences of five Paenibacillus species of dairy origin.</title>
        <authorList>
            <person name="Olajide A.M."/>
            <person name="Chen S."/>
            <person name="Lapointe G."/>
        </authorList>
    </citation>
    <scope>NUCLEOTIDE SEQUENCE [LARGE SCALE GENOMIC DNA]</scope>
    <source>
        <strain evidence="3 4">12CR55</strain>
    </source>
</reference>
<comment type="caution">
    <text evidence="3">The sequence shown here is derived from an EMBL/GenBank/DDBJ whole genome shotgun (WGS) entry which is preliminary data.</text>
</comment>
<name>A0A7X3CL53_9BACL</name>
<evidence type="ECO:0000256" key="1">
    <source>
        <dbReference type="ARBA" id="ARBA00023125"/>
    </source>
</evidence>
<feature type="domain" description="HTH cro/C1-type" evidence="2">
    <location>
        <begin position="11"/>
        <end position="66"/>
    </location>
</feature>
<dbReference type="Gene3D" id="1.10.260.40">
    <property type="entry name" value="lambda repressor-like DNA-binding domains"/>
    <property type="match status" value="1"/>
</dbReference>
<dbReference type="CDD" id="cd00093">
    <property type="entry name" value="HTH_XRE"/>
    <property type="match status" value="1"/>
</dbReference>
<protein>
    <submittedName>
        <fullName evidence="3">Helix-turn-helix domain-containing protein</fullName>
    </submittedName>
</protein>
<dbReference type="InterPro" id="IPR010982">
    <property type="entry name" value="Lambda_DNA-bd_dom_sf"/>
</dbReference>
<dbReference type="OrthoDB" id="9812960at2"/>
<dbReference type="Proteomes" id="UP000447876">
    <property type="component" value="Unassembled WGS sequence"/>
</dbReference>
<gene>
    <name evidence="3" type="ORF">GNP95_00260</name>
</gene>
<dbReference type="PROSITE" id="PS50943">
    <property type="entry name" value="HTH_CROC1"/>
    <property type="match status" value="1"/>
</dbReference>
<dbReference type="InterPro" id="IPR001387">
    <property type="entry name" value="Cro/C1-type_HTH"/>
</dbReference>
<dbReference type="SUPFAM" id="SSF47413">
    <property type="entry name" value="lambda repressor-like DNA-binding domains"/>
    <property type="match status" value="1"/>
</dbReference>
<evidence type="ECO:0000313" key="3">
    <source>
        <dbReference type="EMBL" id="MUG43450.1"/>
    </source>
</evidence>
<dbReference type="EMBL" id="WNZW01000001">
    <property type="protein sequence ID" value="MUG43450.1"/>
    <property type="molecule type" value="Genomic_DNA"/>
</dbReference>
<dbReference type="GO" id="GO:0003677">
    <property type="term" value="F:DNA binding"/>
    <property type="evidence" value="ECO:0007669"/>
    <property type="project" value="UniProtKB-KW"/>
</dbReference>
<dbReference type="PANTHER" id="PTHR46797">
    <property type="entry name" value="HTH-TYPE TRANSCRIPTIONAL REGULATOR"/>
    <property type="match status" value="1"/>
</dbReference>
<keyword evidence="1" id="KW-0238">DNA-binding</keyword>
<dbReference type="Pfam" id="PF01381">
    <property type="entry name" value="HTH_3"/>
    <property type="match status" value="1"/>
</dbReference>
<evidence type="ECO:0000259" key="2">
    <source>
        <dbReference type="PROSITE" id="PS50943"/>
    </source>
</evidence>
<dbReference type="PANTHER" id="PTHR46797:SF1">
    <property type="entry name" value="METHYLPHOSPHONATE SYNTHASE"/>
    <property type="match status" value="1"/>
</dbReference>
<proteinExistence type="predicted"/>
<dbReference type="AlphaFoldDB" id="A0A7X3CL53"/>
<dbReference type="GO" id="GO:0003700">
    <property type="term" value="F:DNA-binding transcription factor activity"/>
    <property type="evidence" value="ECO:0007669"/>
    <property type="project" value="TreeGrafter"/>
</dbReference>
<dbReference type="GO" id="GO:0005829">
    <property type="term" value="C:cytosol"/>
    <property type="evidence" value="ECO:0007669"/>
    <property type="project" value="TreeGrafter"/>
</dbReference>
<organism evidence="3 4">
    <name type="scientific">Paenibacillus woosongensis</name>
    <dbReference type="NCBI Taxonomy" id="307580"/>
    <lineage>
        <taxon>Bacteria</taxon>
        <taxon>Bacillati</taxon>
        <taxon>Bacillota</taxon>
        <taxon>Bacilli</taxon>
        <taxon>Bacillales</taxon>
        <taxon>Paenibacillaceae</taxon>
        <taxon>Paenibacillus</taxon>
    </lineage>
</organism>
<evidence type="ECO:0000313" key="4">
    <source>
        <dbReference type="Proteomes" id="UP000447876"/>
    </source>
</evidence>